<organism evidence="1">
    <name type="scientific">marine metagenome</name>
    <dbReference type="NCBI Taxonomy" id="408172"/>
    <lineage>
        <taxon>unclassified sequences</taxon>
        <taxon>metagenomes</taxon>
        <taxon>ecological metagenomes</taxon>
    </lineage>
</organism>
<feature type="non-terminal residue" evidence="1">
    <location>
        <position position="1"/>
    </location>
</feature>
<name>A0A382GRZ6_9ZZZZ</name>
<protein>
    <recommendedName>
        <fullName evidence="2">GlcNAc-PI de-N-acetylase</fullName>
    </recommendedName>
</protein>
<dbReference type="InterPro" id="IPR024078">
    <property type="entry name" value="LmbE-like_dom_sf"/>
</dbReference>
<dbReference type="Pfam" id="PF02585">
    <property type="entry name" value="PIG-L"/>
    <property type="match status" value="1"/>
</dbReference>
<evidence type="ECO:0008006" key="2">
    <source>
        <dbReference type="Google" id="ProtNLM"/>
    </source>
</evidence>
<sequence length="207" mass="23146">YKWATAGDDVHVLILAEGITSRDISLESNAISALDELAEVARAASRILTVSSLSLHDFPDNSMDTVRFLDIVKIVETFVSKLTPNVVVTHHVGDLNIDHRITHDAVLTACRPVPGCCVKRILCFETPSATEWQSPVFNQPFTPNWFEDVSQTFDVKLKALEAYESEMRIWPHSRSIESVQNLARWRGASVGVEAAEAFMLIRQIVQK</sequence>
<dbReference type="Gene3D" id="3.40.50.10320">
    <property type="entry name" value="LmbE-like"/>
    <property type="match status" value="1"/>
</dbReference>
<dbReference type="AlphaFoldDB" id="A0A382GRZ6"/>
<dbReference type="SUPFAM" id="SSF102588">
    <property type="entry name" value="LmbE-like"/>
    <property type="match status" value="1"/>
</dbReference>
<proteinExistence type="predicted"/>
<dbReference type="InterPro" id="IPR003737">
    <property type="entry name" value="GlcNAc_PI_deacetylase-related"/>
</dbReference>
<accession>A0A382GRZ6</accession>
<dbReference type="EMBL" id="UINC01056952">
    <property type="protein sequence ID" value="SVB77595.1"/>
    <property type="molecule type" value="Genomic_DNA"/>
</dbReference>
<evidence type="ECO:0000313" key="1">
    <source>
        <dbReference type="EMBL" id="SVB77595.1"/>
    </source>
</evidence>
<reference evidence="1" key="1">
    <citation type="submission" date="2018-05" db="EMBL/GenBank/DDBJ databases">
        <authorList>
            <person name="Lanie J.A."/>
            <person name="Ng W.-L."/>
            <person name="Kazmierczak K.M."/>
            <person name="Andrzejewski T.M."/>
            <person name="Davidsen T.M."/>
            <person name="Wayne K.J."/>
            <person name="Tettelin H."/>
            <person name="Glass J.I."/>
            <person name="Rusch D."/>
            <person name="Podicherti R."/>
            <person name="Tsui H.-C.T."/>
            <person name="Winkler M.E."/>
        </authorList>
    </citation>
    <scope>NUCLEOTIDE SEQUENCE</scope>
</reference>
<gene>
    <name evidence="1" type="ORF">METZ01_LOCUS230449</name>
</gene>